<evidence type="ECO:0000256" key="1">
    <source>
        <dbReference type="SAM" id="Phobius"/>
    </source>
</evidence>
<dbReference type="RefSeq" id="WP_023927886.1">
    <property type="nucleotide sequence ID" value="NZ_KI669454.1"/>
</dbReference>
<gene>
    <name evidence="2" type="ORF">HMPREF2086_01163</name>
</gene>
<dbReference type="Proteomes" id="UP000018731">
    <property type="component" value="Unassembled WGS sequence"/>
</dbReference>
<dbReference type="HOGENOM" id="CLU_1756322_0_0_7"/>
<dbReference type="AlphaFoldDB" id="V8C9D3"/>
<sequence>MLPQPKILSYTSCFCRTFLLLGFLGSFFIYAKPLNNIASMSVNMEGKEMFKLFARQDYKIWGLDYCANYSRDLNAESEGKKDIDSLKERLKWGGKRPLKELQNYIDKHHKIRSLLSCFAMYDSPNYHNEVERIVKKYCKDCYCENCKK</sequence>
<reference evidence="2 3" key="1">
    <citation type="journal article" date="2014" name="Genome Announc.">
        <title>Draft genome sequences of six enterohepatic helicobacter species isolated from humans and one from rhesus macaques.</title>
        <authorList>
            <person name="Shen Z."/>
            <person name="Sheh A."/>
            <person name="Young S.K."/>
            <person name="Abouelliel A."/>
            <person name="Ward D.V."/>
            <person name="Earl A.M."/>
            <person name="Fox J.G."/>
        </authorList>
    </citation>
    <scope>NUCLEOTIDE SEQUENCE [LARGE SCALE GENOMIC DNA]</scope>
    <source>
        <strain evidence="2 3">MIT 99-5501</strain>
    </source>
</reference>
<keyword evidence="3" id="KW-1185">Reference proteome</keyword>
<comment type="caution">
    <text evidence="2">The sequence shown here is derived from an EMBL/GenBank/DDBJ whole genome shotgun (WGS) entry which is preliminary data.</text>
</comment>
<keyword evidence="1" id="KW-0812">Transmembrane</keyword>
<accession>V8C9D3</accession>
<protein>
    <submittedName>
        <fullName evidence="2">Uncharacterized protein</fullName>
    </submittedName>
</protein>
<dbReference type="OrthoDB" id="5330146at2"/>
<evidence type="ECO:0000313" key="2">
    <source>
        <dbReference type="EMBL" id="ETD23361.1"/>
    </source>
</evidence>
<organism evidence="2 3">
    <name type="scientific">Helicobacter macacae MIT 99-5501</name>
    <dbReference type="NCBI Taxonomy" id="1357400"/>
    <lineage>
        <taxon>Bacteria</taxon>
        <taxon>Pseudomonadati</taxon>
        <taxon>Campylobacterota</taxon>
        <taxon>Epsilonproteobacteria</taxon>
        <taxon>Campylobacterales</taxon>
        <taxon>Helicobacteraceae</taxon>
        <taxon>Helicobacter</taxon>
    </lineage>
</organism>
<feature type="transmembrane region" description="Helical" evidence="1">
    <location>
        <begin position="7"/>
        <end position="31"/>
    </location>
</feature>
<dbReference type="PATRIC" id="fig|1357400.3.peg.1575"/>
<evidence type="ECO:0000313" key="3">
    <source>
        <dbReference type="Proteomes" id="UP000018731"/>
    </source>
</evidence>
<keyword evidence="1" id="KW-0472">Membrane</keyword>
<dbReference type="EMBL" id="AZJI01000005">
    <property type="protein sequence ID" value="ETD23361.1"/>
    <property type="molecule type" value="Genomic_DNA"/>
</dbReference>
<proteinExistence type="predicted"/>
<keyword evidence="1" id="KW-1133">Transmembrane helix</keyword>
<name>V8C9D3_9HELI</name>